<proteinExistence type="predicted"/>
<comment type="caution">
    <text evidence="3">The sequence shown here is derived from an EMBL/GenBank/DDBJ whole genome shotgun (WGS) entry which is preliminary data.</text>
</comment>
<evidence type="ECO:0000313" key="3">
    <source>
        <dbReference type="EMBL" id="KKN37647.1"/>
    </source>
</evidence>
<reference evidence="3" key="1">
    <citation type="journal article" date="2015" name="Nature">
        <title>Complex archaea that bridge the gap between prokaryotes and eukaryotes.</title>
        <authorList>
            <person name="Spang A."/>
            <person name="Saw J.H."/>
            <person name="Jorgensen S.L."/>
            <person name="Zaremba-Niedzwiedzka K."/>
            <person name="Martijn J."/>
            <person name="Lind A.E."/>
            <person name="van Eijk R."/>
            <person name="Schleper C."/>
            <person name="Guy L."/>
            <person name="Ettema T.J."/>
        </authorList>
    </citation>
    <scope>NUCLEOTIDE SEQUENCE</scope>
</reference>
<protein>
    <submittedName>
        <fullName evidence="3">Uncharacterized protein</fullName>
    </submittedName>
</protein>
<sequence length="229" mass="24910">MAYEQTNACADGGDFQCSVKGGIFSCRPCDFPQLEVFKGLQTQTNRLLSGFGIQLPADRRDGAAQSVLWVDGRLGPKTATAVSLVAIKAEEKGYRPIPPAVPLMRLPGFIEALKNAATAPSGVAKYAPELLVYFKSVADKIQATTPPSGIPTPEERGQKPEEDEIRARPPRKKKSTWMWWALGGAVLVGAGVFGYYYWYKPNRARALSGHGDGDQDDDPSSYLPGVRDY</sequence>
<dbReference type="EMBL" id="LAZR01001880">
    <property type="protein sequence ID" value="KKN37647.1"/>
    <property type="molecule type" value="Genomic_DNA"/>
</dbReference>
<feature type="region of interest" description="Disordered" evidence="1">
    <location>
        <begin position="208"/>
        <end position="229"/>
    </location>
</feature>
<keyword evidence="2" id="KW-1133">Transmembrane helix</keyword>
<accession>A0A0F9QKW6</accession>
<feature type="region of interest" description="Disordered" evidence="1">
    <location>
        <begin position="144"/>
        <end position="169"/>
    </location>
</feature>
<organism evidence="3">
    <name type="scientific">marine sediment metagenome</name>
    <dbReference type="NCBI Taxonomy" id="412755"/>
    <lineage>
        <taxon>unclassified sequences</taxon>
        <taxon>metagenomes</taxon>
        <taxon>ecological metagenomes</taxon>
    </lineage>
</organism>
<keyword evidence="2" id="KW-0472">Membrane</keyword>
<evidence type="ECO:0000256" key="2">
    <source>
        <dbReference type="SAM" id="Phobius"/>
    </source>
</evidence>
<evidence type="ECO:0000256" key="1">
    <source>
        <dbReference type="SAM" id="MobiDB-lite"/>
    </source>
</evidence>
<name>A0A0F9QKW6_9ZZZZ</name>
<dbReference type="AlphaFoldDB" id="A0A0F9QKW6"/>
<feature type="transmembrane region" description="Helical" evidence="2">
    <location>
        <begin position="177"/>
        <end position="198"/>
    </location>
</feature>
<gene>
    <name evidence="3" type="ORF">LCGC14_0761280</name>
</gene>
<keyword evidence="2" id="KW-0812">Transmembrane</keyword>